<proteinExistence type="predicted"/>
<organism evidence="2">
    <name type="scientific">Sesamum angustifolium</name>
    <dbReference type="NCBI Taxonomy" id="2727405"/>
    <lineage>
        <taxon>Eukaryota</taxon>
        <taxon>Viridiplantae</taxon>
        <taxon>Streptophyta</taxon>
        <taxon>Embryophyta</taxon>
        <taxon>Tracheophyta</taxon>
        <taxon>Spermatophyta</taxon>
        <taxon>Magnoliopsida</taxon>
        <taxon>eudicotyledons</taxon>
        <taxon>Gunneridae</taxon>
        <taxon>Pentapetalae</taxon>
        <taxon>asterids</taxon>
        <taxon>lamiids</taxon>
        <taxon>Lamiales</taxon>
        <taxon>Pedaliaceae</taxon>
        <taxon>Sesamum</taxon>
    </lineage>
</organism>
<comment type="caution">
    <text evidence="2">The sequence shown here is derived from an EMBL/GenBank/DDBJ whole genome shotgun (WGS) entry which is preliminary data.</text>
</comment>
<evidence type="ECO:0000313" key="2">
    <source>
        <dbReference type="EMBL" id="KAL0381396.1"/>
    </source>
</evidence>
<evidence type="ECO:0000256" key="1">
    <source>
        <dbReference type="SAM" id="MobiDB-lite"/>
    </source>
</evidence>
<name>A0AAW2RMI8_9LAMI</name>
<accession>A0AAW2RMI8</accession>
<feature type="compositionally biased region" description="Basic and acidic residues" evidence="1">
    <location>
        <begin position="27"/>
        <end position="38"/>
    </location>
</feature>
<reference evidence="2" key="2">
    <citation type="journal article" date="2024" name="Plant">
        <title>Genomic evolution and insights into agronomic trait innovations of Sesamum species.</title>
        <authorList>
            <person name="Miao H."/>
            <person name="Wang L."/>
            <person name="Qu L."/>
            <person name="Liu H."/>
            <person name="Sun Y."/>
            <person name="Le M."/>
            <person name="Wang Q."/>
            <person name="Wei S."/>
            <person name="Zheng Y."/>
            <person name="Lin W."/>
            <person name="Duan Y."/>
            <person name="Cao H."/>
            <person name="Xiong S."/>
            <person name="Wang X."/>
            <person name="Wei L."/>
            <person name="Li C."/>
            <person name="Ma Q."/>
            <person name="Ju M."/>
            <person name="Zhao R."/>
            <person name="Li G."/>
            <person name="Mu C."/>
            <person name="Tian Q."/>
            <person name="Mei H."/>
            <person name="Zhang T."/>
            <person name="Gao T."/>
            <person name="Zhang H."/>
        </authorList>
    </citation>
    <scope>NUCLEOTIDE SEQUENCE</scope>
    <source>
        <strain evidence="2">G01</strain>
    </source>
</reference>
<sequence>MAQFAAQHPVNPLPLSPRRSRGLSSAPEKEEQRQEEVNSKISQPKVARIREQNPPQSRQPIVPLPLRGVEDPYLPVAVAPPRRSPFSSAILVEALPAGIKVSNLPNTMEQGIRRNSWTNFMLKSIGTT</sequence>
<gene>
    <name evidence="2" type="ORF">Sangu_0203900</name>
</gene>
<dbReference type="EMBL" id="JACGWK010000001">
    <property type="protein sequence ID" value="KAL0381396.1"/>
    <property type="molecule type" value="Genomic_DNA"/>
</dbReference>
<dbReference type="AlphaFoldDB" id="A0AAW2RMI8"/>
<reference evidence="2" key="1">
    <citation type="submission" date="2020-06" db="EMBL/GenBank/DDBJ databases">
        <authorList>
            <person name="Li T."/>
            <person name="Hu X."/>
            <person name="Zhang T."/>
            <person name="Song X."/>
            <person name="Zhang H."/>
            <person name="Dai N."/>
            <person name="Sheng W."/>
            <person name="Hou X."/>
            <person name="Wei L."/>
        </authorList>
    </citation>
    <scope>NUCLEOTIDE SEQUENCE</scope>
    <source>
        <strain evidence="2">G01</strain>
        <tissue evidence="2">Leaf</tissue>
    </source>
</reference>
<feature type="region of interest" description="Disordered" evidence="1">
    <location>
        <begin position="1"/>
        <end position="65"/>
    </location>
</feature>
<protein>
    <submittedName>
        <fullName evidence="2">Uncharacterized protein</fullName>
    </submittedName>
</protein>